<sequence>MSSPNQLSDYSYFIESGIGSIVASVANGQSAEIGIFGREGMSPTALILNAGSAPYSIFMQVAGNGFRIESVQLSHALSESYLIRNLLTRYVQTVSVQTAFTALANATQHIEERLARWILMCHDRTDGDTIGLTHDFLSIMLAVRRQSVTTALHVLEGKHMIEAERGLVRVRDRKGLQDFAGDTYGQAEREYQRLIGVNI</sequence>
<dbReference type="EMBL" id="JAGGJV010000016">
    <property type="protein sequence ID" value="MBP1862283.1"/>
    <property type="molecule type" value="Genomic_DNA"/>
</dbReference>
<comment type="caution">
    <text evidence="2">The sequence shown here is derived from an EMBL/GenBank/DDBJ whole genome shotgun (WGS) entry which is preliminary data.</text>
</comment>
<proteinExistence type="predicted"/>
<name>A0ABS4EWI6_9HYPH</name>
<accession>A0ABS4EWI6</accession>
<dbReference type="InterPro" id="IPR014710">
    <property type="entry name" value="RmlC-like_jellyroll"/>
</dbReference>
<dbReference type="RefSeq" id="WP_234937641.1">
    <property type="nucleotide sequence ID" value="NZ_JAGGJV010000016.1"/>
</dbReference>
<dbReference type="InterPro" id="IPR012318">
    <property type="entry name" value="HTH_CRP"/>
</dbReference>
<dbReference type="Pfam" id="PF13545">
    <property type="entry name" value="HTH_Crp_2"/>
    <property type="match status" value="1"/>
</dbReference>
<organism evidence="2 3">
    <name type="scientific">Rhizobium herbae</name>
    <dbReference type="NCBI Taxonomy" id="508661"/>
    <lineage>
        <taxon>Bacteria</taxon>
        <taxon>Pseudomonadati</taxon>
        <taxon>Pseudomonadota</taxon>
        <taxon>Alphaproteobacteria</taxon>
        <taxon>Hyphomicrobiales</taxon>
        <taxon>Rhizobiaceae</taxon>
        <taxon>Rhizobium/Agrobacterium group</taxon>
        <taxon>Rhizobium</taxon>
    </lineage>
</organism>
<dbReference type="SUPFAM" id="SSF46785">
    <property type="entry name" value="Winged helix' DNA-binding domain"/>
    <property type="match status" value="1"/>
</dbReference>
<dbReference type="Proteomes" id="UP000823786">
    <property type="component" value="Unassembled WGS sequence"/>
</dbReference>
<evidence type="ECO:0000259" key="1">
    <source>
        <dbReference type="Pfam" id="PF13545"/>
    </source>
</evidence>
<keyword evidence="3" id="KW-1185">Reference proteome</keyword>
<reference evidence="2 3" key="1">
    <citation type="submission" date="2021-03" db="EMBL/GenBank/DDBJ databases">
        <title>Genomic Encyclopedia of Type Strains, Phase IV (KMG-IV): sequencing the most valuable type-strain genomes for metagenomic binning, comparative biology and taxonomic classification.</title>
        <authorList>
            <person name="Goeker M."/>
        </authorList>
    </citation>
    <scope>NUCLEOTIDE SEQUENCE [LARGE SCALE GENOMIC DNA]</scope>
    <source>
        <strain evidence="2 3">DSM 26427</strain>
    </source>
</reference>
<protein>
    <submittedName>
        <fullName evidence="2">CRP-like cAMP-binding protein</fullName>
    </submittedName>
</protein>
<dbReference type="InterPro" id="IPR036390">
    <property type="entry name" value="WH_DNA-bd_sf"/>
</dbReference>
<dbReference type="Gene3D" id="2.60.120.10">
    <property type="entry name" value="Jelly Rolls"/>
    <property type="match status" value="1"/>
</dbReference>
<evidence type="ECO:0000313" key="2">
    <source>
        <dbReference type="EMBL" id="MBP1862283.1"/>
    </source>
</evidence>
<evidence type="ECO:0000313" key="3">
    <source>
        <dbReference type="Proteomes" id="UP000823786"/>
    </source>
</evidence>
<feature type="domain" description="HTH crp-type" evidence="1">
    <location>
        <begin position="112"/>
        <end position="178"/>
    </location>
</feature>
<gene>
    <name evidence="2" type="ORF">J2Z75_005814</name>
</gene>